<evidence type="ECO:0000256" key="5">
    <source>
        <dbReference type="ARBA" id="ARBA00022679"/>
    </source>
</evidence>
<name>A0A1M7BCY9_9FLAO</name>
<comment type="similarity">
    <text evidence="2">Belongs to the MGMT family.</text>
</comment>
<evidence type="ECO:0000259" key="10">
    <source>
        <dbReference type="Pfam" id="PF02870"/>
    </source>
</evidence>
<keyword evidence="4 12" id="KW-0489">Methyltransferase</keyword>
<evidence type="ECO:0000256" key="6">
    <source>
        <dbReference type="ARBA" id="ARBA00022763"/>
    </source>
</evidence>
<protein>
    <recommendedName>
        <fullName evidence="3">methylated-DNA--[protein]-cysteine S-methyltransferase</fullName>
        <ecNumber evidence="3">2.1.1.63</ecNumber>
    </recommendedName>
</protein>
<dbReference type="InterPro" id="IPR014048">
    <property type="entry name" value="MethylDNA_cys_MeTrfase_DNA-bd"/>
</dbReference>
<dbReference type="EC" id="2.1.1.63" evidence="3"/>
<dbReference type="InterPro" id="IPR036388">
    <property type="entry name" value="WH-like_DNA-bd_sf"/>
</dbReference>
<proteinExistence type="inferred from homology"/>
<dbReference type="InterPro" id="IPR036631">
    <property type="entry name" value="MGMT_N_sf"/>
</dbReference>
<keyword evidence="14" id="KW-1185">Reference proteome</keyword>
<gene>
    <name evidence="11" type="ORF">GCM10010984_12560</name>
    <name evidence="12" type="ORF">SAMN05443634_110132</name>
</gene>
<evidence type="ECO:0000256" key="1">
    <source>
        <dbReference type="ARBA" id="ARBA00001286"/>
    </source>
</evidence>
<dbReference type="CDD" id="cd06445">
    <property type="entry name" value="ATase"/>
    <property type="match status" value="1"/>
</dbReference>
<dbReference type="EMBL" id="FRBH01000010">
    <property type="protein sequence ID" value="SHL52823.1"/>
    <property type="molecule type" value="Genomic_DNA"/>
</dbReference>
<dbReference type="InterPro" id="IPR036217">
    <property type="entry name" value="MethylDNA_cys_MeTrfase_DNAb"/>
</dbReference>
<reference evidence="12" key="2">
    <citation type="submission" date="2016-11" db="EMBL/GenBank/DDBJ databases">
        <authorList>
            <person name="Jaros S."/>
            <person name="Januszkiewicz K."/>
            <person name="Wedrychowicz H."/>
        </authorList>
    </citation>
    <scope>NUCLEOTIDE SEQUENCE [LARGE SCALE GENOMIC DNA]</scope>
    <source>
        <strain evidence="12">DSM 27989</strain>
    </source>
</reference>
<dbReference type="SUPFAM" id="SSF46767">
    <property type="entry name" value="Methylated DNA-protein cysteine methyltransferase, C-terminal domain"/>
    <property type="match status" value="1"/>
</dbReference>
<dbReference type="GO" id="GO:0006281">
    <property type="term" value="P:DNA repair"/>
    <property type="evidence" value="ECO:0007669"/>
    <property type="project" value="UniProtKB-KW"/>
</dbReference>
<evidence type="ECO:0000259" key="9">
    <source>
        <dbReference type="Pfam" id="PF01035"/>
    </source>
</evidence>
<dbReference type="Proteomes" id="UP000184120">
    <property type="component" value="Unassembled WGS sequence"/>
</dbReference>
<evidence type="ECO:0000256" key="2">
    <source>
        <dbReference type="ARBA" id="ARBA00008711"/>
    </source>
</evidence>
<dbReference type="InterPro" id="IPR001497">
    <property type="entry name" value="MethylDNA_cys_MeTrfase_AS"/>
</dbReference>
<feature type="domain" description="Methylguanine DNA methyltransferase ribonuclease-like" evidence="10">
    <location>
        <begin position="9"/>
        <end position="80"/>
    </location>
</feature>
<dbReference type="InterPro" id="IPR008332">
    <property type="entry name" value="MethylG_MeTrfase_N"/>
</dbReference>
<dbReference type="Gene3D" id="3.30.160.70">
    <property type="entry name" value="Methylated DNA-protein cysteine methyltransferase domain"/>
    <property type="match status" value="1"/>
</dbReference>
<dbReference type="STRING" id="1434701.SAMN05443634_110132"/>
<dbReference type="Pfam" id="PF01035">
    <property type="entry name" value="DNA_binding_1"/>
    <property type="match status" value="1"/>
</dbReference>
<sequence>MFYSKNVPTLLGEMIAVRSEKGVCMLNFLDGKTTTQQVKELEKIGEIIYNDNDEILNQLQGELDLYFEGNLEQFSIPIDFIGTEFQQKVWNQLLKIKFGETRSYKEQAIAVGDLLAIRAVANANGKNKISILVPCHRVIGSDGSLTGFAGGKNRKQFLLDLESKQLNLF</sequence>
<dbReference type="PROSITE" id="PS00374">
    <property type="entry name" value="MGMT"/>
    <property type="match status" value="1"/>
</dbReference>
<reference evidence="14" key="4">
    <citation type="journal article" date="2019" name="Int. J. Syst. Evol. Microbiol.">
        <title>The Global Catalogue of Microorganisms (GCM) 10K type strain sequencing project: providing services to taxonomists for standard genome sequencing and annotation.</title>
        <authorList>
            <consortium name="The Broad Institute Genomics Platform"/>
            <consortium name="The Broad Institute Genome Sequencing Center for Infectious Disease"/>
            <person name="Wu L."/>
            <person name="Ma J."/>
        </authorList>
    </citation>
    <scope>NUCLEOTIDE SEQUENCE [LARGE SCALE GENOMIC DNA]</scope>
    <source>
        <strain evidence="14">CGMCC 1.12707</strain>
    </source>
</reference>
<dbReference type="GO" id="GO:0003908">
    <property type="term" value="F:methylated-DNA-[protein]-cysteine S-methyltransferase activity"/>
    <property type="evidence" value="ECO:0007669"/>
    <property type="project" value="UniProtKB-EC"/>
</dbReference>
<keyword evidence="7" id="KW-0234">DNA repair</keyword>
<reference evidence="11" key="5">
    <citation type="submission" date="2024-05" db="EMBL/GenBank/DDBJ databases">
        <authorList>
            <person name="Sun Q."/>
            <person name="Zhou Y."/>
        </authorList>
    </citation>
    <scope>NUCLEOTIDE SEQUENCE</scope>
    <source>
        <strain evidence="11">CGMCC 1.12707</strain>
    </source>
</reference>
<dbReference type="OrthoDB" id="9802228at2"/>
<evidence type="ECO:0000256" key="3">
    <source>
        <dbReference type="ARBA" id="ARBA00011918"/>
    </source>
</evidence>
<dbReference type="Proteomes" id="UP000650994">
    <property type="component" value="Unassembled WGS sequence"/>
</dbReference>
<evidence type="ECO:0000313" key="12">
    <source>
        <dbReference type="EMBL" id="SHL52823.1"/>
    </source>
</evidence>
<dbReference type="NCBIfam" id="TIGR00589">
    <property type="entry name" value="ogt"/>
    <property type="match status" value="1"/>
</dbReference>
<dbReference type="Gene3D" id="1.10.10.10">
    <property type="entry name" value="Winged helix-like DNA-binding domain superfamily/Winged helix DNA-binding domain"/>
    <property type="match status" value="1"/>
</dbReference>
<evidence type="ECO:0000313" key="11">
    <source>
        <dbReference type="EMBL" id="GGE96527.1"/>
    </source>
</evidence>
<dbReference type="GO" id="GO:0032259">
    <property type="term" value="P:methylation"/>
    <property type="evidence" value="ECO:0007669"/>
    <property type="project" value="UniProtKB-KW"/>
</dbReference>
<comment type="catalytic activity">
    <reaction evidence="8">
        <text>a 6-O-methyl-2'-deoxyguanosine in DNA + L-cysteinyl-[protein] = S-methyl-L-cysteinyl-[protein] + a 2'-deoxyguanosine in DNA</text>
        <dbReference type="Rhea" id="RHEA:24000"/>
        <dbReference type="Rhea" id="RHEA-COMP:10131"/>
        <dbReference type="Rhea" id="RHEA-COMP:10132"/>
        <dbReference type="Rhea" id="RHEA-COMP:11367"/>
        <dbReference type="Rhea" id="RHEA-COMP:11368"/>
        <dbReference type="ChEBI" id="CHEBI:29950"/>
        <dbReference type="ChEBI" id="CHEBI:82612"/>
        <dbReference type="ChEBI" id="CHEBI:85445"/>
        <dbReference type="ChEBI" id="CHEBI:85448"/>
        <dbReference type="EC" id="2.1.1.63"/>
    </reaction>
</comment>
<dbReference type="FunFam" id="1.10.10.10:FF:000214">
    <property type="entry name" value="Methylated-DNA--protein-cysteine methyltransferase"/>
    <property type="match status" value="1"/>
</dbReference>
<dbReference type="EMBL" id="BMFL01000007">
    <property type="protein sequence ID" value="GGE96527.1"/>
    <property type="molecule type" value="Genomic_DNA"/>
</dbReference>
<evidence type="ECO:0000256" key="4">
    <source>
        <dbReference type="ARBA" id="ARBA00022603"/>
    </source>
</evidence>
<evidence type="ECO:0000313" key="13">
    <source>
        <dbReference type="Proteomes" id="UP000184120"/>
    </source>
</evidence>
<organism evidence="12 13">
    <name type="scientific">Chishuiella changwenlii</name>
    <dbReference type="NCBI Taxonomy" id="1434701"/>
    <lineage>
        <taxon>Bacteria</taxon>
        <taxon>Pseudomonadati</taxon>
        <taxon>Bacteroidota</taxon>
        <taxon>Flavobacteriia</taxon>
        <taxon>Flavobacteriales</taxon>
        <taxon>Weeksellaceae</taxon>
        <taxon>Chishuiella</taxon>
    </lineage>
</organism>
<keyword evidence="6" id="KW-0227">DNA damage</keyword>
<evidence type="ECO:0000256" key="7">
    <source>
        <dbReference type="ARBA" id="ARBA00023204"/>
    </source>
</evidence>
<reference evidence="13" key="3">
    <citation type="submission" date="2016-11" db="EMBL/GenBank/DDBJ databases">
        <authorList>
            <person name="Varghese N."/>
            <person name="Submissions S."/>
        </authorList>
    </citation>
    <scope>NUCLEOTIDE SEQUENCE [LARGE SCALE GENOMIC DNA]</scope>
    <source>
        <strain evidence="13">DSM 27989</strain>
    </source>
</reference>
<dbReference type="PANTHER" id="PTHR10815">
    <property type="entry name" value="METHYLATED-DNA--PROTEIN-CYSTEINE METHYLTRANSFERASE"/>
    <property type="match status" value="1"/>
</dbReference>
<dbReference type="AlphaFoldDB" id="A0A1M7BCY9"/>
<dbReference type="SUPFAM" id="SSF53155">
    <property type="entry name" value="Methylated DNA-protein cysteine methyltransferase domain"/>
    <property type="match status" value="1"/>
</dbReference>
<reference evidence="11" key="1">
    <citation type="journal article" date="2014" name="Int. J. Syst. Evol. Microbiol.">
        <title>Complete genome of a new Firmicutes species belonging to the dominant human colonic microbiota ('Ruminococcus bicirculans') reveals two chromosomes and a selective capacity to utilize plant glucans.</title>
        <authorList>
            <consortium name="NISC Comparative Sequencing Program"/>
            <person name="Wegmann U."/>
            <person name="Louis P."/>
            <person name="Goesmann A."/>
            <person name="Henrissat B."/>
            <person name="Duncan S.H."/>
            <person name="Flint H.J."/>
        </authorList>
    </citation>
    <scope>NUCLEOTIDE SEQUENCE</scope>
    <source>
        <strain evidence="11">CGMCC 1.12707</strain>
    </source>
</reference>
<dbReference type="Pfam" id="PF02870">
    <property type="entry name" value="Methyltransf_1N"/>
    <property type="match status" value="1"/>
</dbReference>
<feature type="domain" description="Methylated-DNA-[protein]-cysteine S-methyltransferase DNA binding" evidence="9">
    <location>
        <begin position="84"/>
        <end position="163"/>
    </location>
</feature>
<keyword evidence="5 12" id="KW-0808">Transferase</keyword>
<comment type="catalytic activity">
    <reaction evidence="1">
        <text>a 4-O-methyl-thymidine in DNA + L-cysteinyl-[protein] = a thymidine in DNA + S-methyl-L-cysteinyl-[protein]</text>
        <dbReference type="Rhea" id="RHEA:53428"/>
        <dbReference type="Rhea" id="RHEA-COMP:10131"/>
        <dbReference type="Rhea" id="RHEA-COMP:10132"/>
        <dbReference type="Rhea" id="RHEA-COMP:13555"/>
        <dbReference type="Rhea" id="RHEA-COMP:13556"/>
        <dbReference type="ChEBI" id="CHEBI:29950"/>
        <dbReference type="ChEBI" id="CHEBI:82612"/>
        <dbReference type="ChEBI" id="CHEBI:137386"/>
        <dbReference type="ChEBI" id="CHEBI:137387"/>
        <dbReference type="EC" id="2.1.1.63"/>
    </reaction>
</comment>
<dbReference type="RefSeq" id="WP_072933412.1">
    <property type="nucleotide sequence ID" value="NZ_BMFL01000007.1"/>
</dbReference>
<dbReference type="PANTHER" id="PTHR10815:SF5">
    <property type="entry name" value="METHYLATED-DNA--PROTEIN-CYSTEINE METHYLTRANSFERASE"/>
    <property type="match status" value="1"/>
</dbReference>
<accession>A0A1M7BCY9</accession>
<evidence type="ECO:0000256" key="8">
    <source>
        <dbReference type="ARBA" id="ARBA00049348"/>
    </source>
</evidence>
<evidence type="ECO:0000313" key="14">
    <source>
        <dbReference type="Proteomes" id="UP000650994"/>
    </source>
</evidence>